<proteinExistence type="predicted"/>
<dbReference type="SUPFAM" id="SSF140663">
    <property type="entry name" value="TTHA0068-like"/>
    <property type="match status" value="1"/>
</dbReference>
<accession>A0ABT8VG70</accession>
<protein>
    <submittedName>
        <fullName evidence="1">DUF309 domain-containing protein</fullName>
    </submittedName>
</protein>
<reference evidence="1" key="1">
    <citation type="submission" date="2023-07" db="EMBL/GenBank/DDBJ databases">
        <authorList>
            <person name="Aktuganov G."/>
            <person name="Boyko T."/>
            <person name="Delegan Y."/>
            <person name="Galimzianova N."/>
            <person name="Gilvanova E."/>
            <person name="Korobov V."/>
            <person name="Kuzmina L."/>
            <person name="Melentiev A."/>
            <person name="Milman P."/>
            <person name="Ryabova A."/>
            <person name="Stupak E."/>
            <person name="Yasakov T."/>
            <person name="Zharikova N."/>
            <person name="Zhurenko E."/>
        </authorList>
    </citation>
    <scope>NUCLEOTIDE SEQUENCE</scope>
    <source>
        <strain evidence="1">IB-739</strain>
    </source>
</reference>
<organism evidence="1 2">
    <name type="scientific">Paenibacillus ehimensis</name>
    <dbReference type="NCBI Taxonomy" id="79264"/>
    <lineage>
        <taxon>Bacteria</taxon>
        <taxon>Bacillati</taxon>
        <taxon>Bacillota</taxon>
        <taxon>Bacilli</taxon>
        <taxon>Bacillales</taxon>
        <taxon>Paenibacillaceae</taxon>
        <taxon>Paenibacillus</taxon>
    </lineage>
</organism>
<dbReference type="PANTHER" id="PTHR34796:SF1">
    <property type="entry name" value="EXPRESSED PROTEIN"/>
    <property type="match status" value="1"/>
</dbReference>
<dbReference type="Pfam" id="PF03745">
    <property type="entry name" value="DUF309"/>
    <property type="match status" value="1"/>
</dbReference>
<name>A0ABT8VG70_9BACL</name>
<dbReference type="PANTHER" id="PTHR34796">
    <property type="entry name" value="EXPRESSED PROTEIN"/>
    <property type="match status" value="1"/>
</dbReference>
<evidence type="ECO:0000313" key="1">
    <source>
        <dbReference type="EMBL" id="MDO3679977.1"/>
    </source>
</evidence>
<dbReference type="Gene3D" id="1.10.3450.10">
    <property type="entry name" value="TTHA0068-like"/>
    <property type="match status" value="1"/>
</dbReference>
<dbReference type="InterPro" id="IPR005500">
    <property type="entry name" value="DUF309"/>
</dbReference>
<dbReference type="EMBL" id="JAUMKJ010000034">
    <property type="protein sequence ID" value="MDO3679977.1"/>
    <property type="molecule type" value="Genomic_DNA"/>
</dbReference>
<comment type="caution">
    <text evidence="1">The sequence shown here is derived from an EMBL/GenBank/DDBJ whole genome shotgun (WGS) entry which is preliminary data.</text>
</comment>
<keyword evidence="2" id="KW-1185">Reference proteome</keyword>
<dbReference type="Proteomes" id="UP001168883">
    <property type="component" value="Unassembled WGS sequence"/>
</dbReference>
<gene>
    <name evidence="1" type="ORF">Q3C12_23485</name>
</gene>
<sequence length="187" mass="21670">MNRGTVAMPNYTEAYIQYLVHFHAERDYFECHEVMEEYWKEHPEDPCSEACVGLIQVAVSLYHQRRGNRAGAVKMLAGSLQRFKDDQLEKLGIDAAEFRRRLQARLRELDHADFVYTDLDIPLQDQALIALCREAAAQAQAEWGQPSNLNDTYLIHKHTLRDRSGVVAERELQKQRRIERRTTGDGV</sequence>
<dbReference type="RefSeq" id="WP_246063084.1">
    <property type="nucleotide sequence ID" value="NZ_JARLKN010000137.1"/>
</dbReference>
<evidence type="ECO:0000313" key="2">
    <source>
        <dbReference type="Proteomes" id="UP001168883"/>
    </source>
</evidence>
<dbReference type="InterPro" id="IPR023203">
    <property type="entry name" value="TTHA0068_sf"/>
</dbReference>